<name>A0A3N2PKE5_SODAK</name>
<feature type="region of interest" description="Disordered" evidence="1">
    <location>
        <begin position="479"/>
        <end position="520"/>
    </location>
</feature>
<feature type="compositionally biased region" description="Basic and acidic residues" evidence="1">
    <location>
        <begin position="238"/>
        <end position="252"/>
    </location>
</feature>
<feature type="compositionally biased region" description="Basic and acidic residues" evidence="1">
    <location>
        <begin position="259"/>
        <end position="286"/>
    </location>
</feature>
<organism evidence="2 3">
    <name type="scientific">Sodiomyces alkalinus (strain CBS 110278 / VKM F-3762 / F11)</name>
    <name type="common">Alkaliphilic filamentous fungus</name>
    <dbReference type="NCBI Taxonomy" id="1314773"/>
    <lineage>
        <taxon>Eukaryota</taxon>
        <taxon>Fungi</taxon>
        <taxon>Dikarya</taxon>
        <taxon>Ascomycota</taxon>
        <taxon>Pezizomycotina</taxon>
        <taxon>Sordariomycetes</taxon>
        <taxon>Hypocreomycetidae</taxon>
        <taxon>Glomerellales</taxon>
        <taxon>Plectosphaerellaceae</taxon>
        <taxon>Sodiomyces</taxon>
    </lineage>
</organism>
<feature type="compositionally biased region" description="Polar residues" evidence="1">
    <location>
        <begin position="498"/>
        <end position="511"/>
    </location>
</feature>
<dbReference type="GeneID" id="39579352"/>
<feature type="compositionally biased region" description="Low complexity" evidence="1">
    <location>
        <begin position="442"/>
        <end position="459"/>
    </location>
</feature>
<dbReference type="Proteomes" id="UP000272025">
    <property type="component" value="Unassembled WGS sequence"/>
</dbReference>
<feature type="compositionally biased region" description="Polar residues" evidence="1">
    <location>
        <begin position="696"/>
        <end position="714"/>
    </location>
</feature>
<feature type="compositionally biased region" description="Basic and acidic residues" evidence="1">
    <location>
        <begin position="481"/>
        <end position="497"/>
    </location>
</feature>
<feature type="region of interest" description="Disordered" evidence="1">
    <location>
        <begin position="696"/>
        <end position="839"/>
    </location>
</feature>
<accession>A0A3N2PKE5</accession>
<feature type="compositionally biased region" description="Polar residues" evidence="1">
    <location>
        <begin position="93"/>
        <end position="105"/>
    </location>
</feature>
<feature type="compositionally biased region" description="Polar residues" evidence="1">
    <location>
        <begin position="52"/>
        <end position="70"/>
    </location>
</feature>
<feature type="region of interest" description="Disordered" evidence="1">
    <location>
        <begin position="392"/>
        <end position="466"/>
    </location>
</feature>
<dbReference type="AlphaFoldDB" id="A0A3N2PKE5"/>
<evidence type="ECO:0000313" key="3">
    <source>
        <dbReference type="Proteomes" id="UP000272025"/>
    </source>
</evidence>
<feature type="compositionally biased region" description="Basic and acidic residues" evidence="1">
    <location>
        <begin position="137"/>
        <end position="161"/>
    </location>
</feature>
<feature type="compositionally biased region" description="Polar residues" evidence="1">
    <location>
        <begin position="287"/>
        <end position="308"/>
    </location>
</feature>
<feature type="compositionally biased region" description="Low complexity" evidence="1">
    <location>
        <begin position="71"/>
        <end position="85"/>
    </location>
</feature>
<feature type="compositionally biased region" description="Basic and acidic residues" evidence="1">
    <location>
        <begin position="186"/>
        <end position="198"/>
    </location>
</feature>
<proteinExistence type="predicted"/>
<feature type="region of interest" description="Disordered" evidence="1">
    <location>
        <begin position="355"/>
        <end position="379"/>
    </location>
</feature>
<gene>
    <name evidence="2" type="ORF">SODALDRAFT_329206</name>
</gene>
<dbReference type="EMBL" id="ML119062">
    <property type="protein sequence ID" value="ROT34997.1"/>
    <property type="molecule type" value="Genomic_DNA"/>
</dbReference>
<feature type="compositionally biased region" description="Polar residues" evidence="1">
    <location>
        <begin position="407"/>
        <end position="424"/>
    </location>
</feature>
<dbReference type="RefSeq" id="XP_028462803.1">
    <property type="nucleotide sequence ID" value="XM_028610874.1"/>
</dbReference>
<evidence type="ECO:0000313" key="2">
    <source>
        <dbReference type="EMBL" id="ROT34997.1"/>
    </source>
</evidence>
<reference evidence="2 3" key="1">
    <citation type="journal article" date="2018" name="Mol. Ecol.">
        <title>The obligate alkalophilic soda-lake fungus Sodiomyces alkalinus has shifted to a protein diet.</title>
        <authorList>
            <person name="Grum-Grzhimaylo A.A."/>
            <person name="Falkoski D.L."/>
            <person name="van den Heuvel J."/>
            <person name="Valero-Jimenez C.A."/>
            <person name="Min B."/>
            <person name="Choi I.G."/>
            <person name="Lipzen A."/>
            <person name="Daum C.G."/>
            <person name="Aanen D.K."/>
            <person name="Tsang A."/>
            <person name="Henrissat B."/>
            <person name="Bilanenko E.N."/>
            <person name="de Vries R.P."/>
            <person name="van Kan J.A.L."/>
            <person name="Grigoriev I.V."/>
            <person name="Debets A.J.M."/>
        </authorList>
    </citation>
    <scope>NUCLEOTIDE SEQUENCE [LARGE SCALE GENOMIC DNA]</scope>
    <source>
        <strain evidence="2 3">F11</strain>
    </source>
</reference>
<protein>
    <submittedName>
        <fullName evidence="2">Uncharacterized protein</fullName>
    </submittedName>
</protein>
<feature type="region of interest" description="Disordered" evidence="1">
    <location>
        <begin position="591"/>
        <end position="622"/>
    </location>
</feature>
<feature type="region of interest" description="Disordered" evidence="1">
    <location>
        <begin position="30"/>
        <end position="343"/>
    </location>
</feature>
<dbReference type="OrthoDB" id="5386674at2759"/>
<feature type="compositionally biased region" description="Basic and acidic residues" evidence="1">
    <location>
        <begin position="106"/>
        <end position="122"/>
    </location>
</feature>
<evidence type="ECO:0000256" key="1">
    <source>
        <dbReference type="SAM" id="MobiDB-lite"/>
    </source>
</evidence>
<sequence>MTTITRQDGPTSPPKLQQILDLEHKFKMERLQGSPEPSCLSLPTLRHDTSSRHGSLTVTSADRSSSNVSKLTILIPPSTTTIPPIEKSRDSSQSELRPQTPAQHSQKIDNVVDNKGDEEKSDSASSICHSPSWEGYGQRKKEKKAETKQRRKDKDQTEKNPKHNTKKSVSTAKLTKPPPSASRSADNSKADRDLESGRSGRTSAQVDQYPPSASRPHHKRRRSSSVASQIRAVFSGLKTKEKEKEKEREKEVGFIGGLKLEKEREAARKAAEDAAQGDRPHLESRENSPSSPPHTSQPNTPGTQTPRQSRVAAPISTISLAKAETPSSPISPAAQESAAATTEYQDSYVEKYSALVDESQRGRQGGSYVQNQRQQSRDRAIVAFRDETLVSARSHYPPLARRPQHVRSYSFNSETNSQGATGVTPSPRADASAESSPRSNYAQSSASQSFAAQPARSPATGSATTKSFRNSMQAALHKFKPTPDKLPSPHDNSDLDRASSSAIPTPNSTACSDLDRGALGPGHPQIAGGKNDVIQMVKAHDVARPSSSSSSCCDDSFRSSSIVTTPDSFRPQSDENLPPVLNELRKGRLGGHPRAEWDRKGFPGSQRSSWGASGPMSPRSILAPTTLKNEKNIFREGGHEKAEKAVQRDRKAIVVKRGREGRDSGSESFRTCLLPVEVTGSKAALVPAPLEITPVSSLKESSRAASDSQTTLSTEPEPERNDRSTTLQRILSQPKRRSTNSVDVGIASSQEKNGGRQPVPPPRSQARGTPGTYTSSVSLADAIPSISVPGRGDAPRSPRSPRSPDPSASLSSEAAGRSVPASIPVPLRTSRMTSSRKEGGTDPLAKILVECCHCKFFHDMPSRVYECMVRPHAEVADPALGVSGAITTMVNCPWCKHGMTTQCCAGYAAVVYLKERLH</sequence>
<keyword evidence="3" id="KW-1185">Reference proteome</keyword>
<feature type="compositionally biased region" description="Polar residues" evidence="1">
    <location>
        <begin position="739"/>
        <end position="752"/>
    </location>
</feature>